<dbReference type="EMBL" id="MDYQ01000017">
    <property type="protein sequence ID" value="PRP87802.1"/>
    <property type="molecule type" value="Genomic_DNA"/>
</dbReference>
<feature type="compositionally biased region" description="Low complexity" evidence="1">
    <location>
        <begin position="1"/>
        <end position="12"/>
    </location>
</feature>
<feature type="region of interest" description="Disordered" evidence="1">
    <location>
        <begin position="1"/>
        <end position="21"/>
    </location>
</feature>
<accession>A0A2P6NV12</accession>
<gene>
    <name evidence="2" type="ORF">PROFUN_04276</name>
</gene>
<organism evidence="2 3">
    <name type="scientific">Planoprotostelium fungivorum</name>
    <dbReference type="NCBI Taxonomy" id="1890364"/>
    <lineage>
        <taxon>Eukaryota</taxon>
        <taxon>Amoebozoa</taxon>
        <taxon>Evosea</taxon>
        <taxon>Variosea</taxon>
        <taxon>Cavosteliida</taxon>
        <taxon>Cavosteliaceae</taxon>
        <taxon>Planoprotostelium</taxon>
    </lineage>
</organism>
<dbReference type="InParanoid" id="A0A2P6NV12"/>
<proteinExistence type="predicted"/>
<comment type="caution">
    <text evidence="2">The sequence shown here is derived from an EMBL/GenBank/DDBJ whole genome shotgun (WGS) entry which is preliminary data.</text>
</comment>
<reference evidence="2 3" key="1">
    <citation type="journal article" date="2018" name="Genome Biol. Evol.">
        <title>Multiple Roots of Fruiting Body Formation in Amoebozoa.</title>
        <authorList>
            <person name="Hillmann F."/>
            <person name="Forbes G."/>
            <person name="Novohradska S."/>
            <person name="Ferling I."/>
            <person name="Riege K."/>
            <person name="Groth M."/>
            <person name="Westermann M."/>
            <person name="Marz M."/>
            <person name="Spaller T."/>
            <person name="Winckler T."/>
            <person name="Schaap P."/>
            <person name="Glockner G."/>
        </authorList>
    </citation>
    <scope>NUCLEOTIDE SEQUENCE [LARGE SCALE GENOMIC DNA]</scope>
    <source>
        <strain evidence="2 3">Jena</strain>
    </source>
</reference>
<evidence type="ECO:0000256" key="1">
    <source>
        <dbReference type="SAM" id="MobiDB-lite"/>
    </source>
</evidence>
<feature type="region of interest" description="Disordered" evidence="1">
    <location>
        <begin position="43"/>
        <end position="75"/>
    </location>
</feature>
<evidence type="ECO:0000313" key="3">
    <source>
        <dbReference type="Proteomes" id="UP000241769"/>
    </source>
</evidence>
<evidence type="ECO:0000313" key="2">
    <source>
        <dbReference type="EMBL" id="PRP87802.1"/>
    </source>
</evidence>
<protein>
    <submittedName>
        <fullName evidence="2">Uncharacterized protein</fullName>
    </submittedName>
</protein>
<dbReference type="Proteomes" id="UP000241769">
    <property type="component" value="Unassembled WGS sequence"/>
</dbReference>
<name>A0A2P6NV12_9EUKA</name>
<keyword evidence="3" id="KW-1185">Reference proteome</keyword>
<dbReference type="AlphaFoldDB" id="A0A2P6NV12"/>
<sequence>MNNRTSTTSTTSGKSRDNFAPRGLKTYTLANVLLDSGLIEKRRRSAATPKATATDEVSDKKTSTQTHFTTTGPIPAANHNVWAERRGPPPVHVLPFTAPTLSEKEEEVKLVGYPKEEFIFQYMHDENERGHKRIAYGYRAKTQKGAEDKLYAFSKSGKVLYVVDLVKGRFQFNRPDSPFYKLPAGRASPLGITTRLTEEDTYALALSQWKKLLHDNRVRYFKSHRFNSQLGRSETMYVELIGFSSRRMIIHYDGGKRVDISQRGERGVNLERMQRLTDEEDERNRDKRGKMRSREIGRAQFEEKWDECRDIGLQVDAKAESSRAQ</sequence>